<organism evidence="2 3">
    <name type="scientific">Anaeromyxobacter diazotrophicus</name>
    <dbReference type="NCBI Taxonomy" id="2590199"/>
    <lineage>
        <taxon>Bacteria</taxon>
        <taxon>Pseudomonadati</taxon>
        <taxon>Myxococcota</taxon>
        <taxon>Myxococcia</taxon>
        <taxon>Myxococcales</taxon>
        <taxon>Cystobacterineae</taxon>
        <taxon>Anaeromyxobacteraceae</taxon>
        <taxon>Anaeromyxobacter</taxon>
    </lineage>
</organism>
<dbReference type="GO" id="GO:0006508">
    <property type="term" value="P:proteolysis"/>
    <property type="evidence" value="ECO:0007669"/>
    <property type="project" value="InterPro"/>
</dbReference>
<dbReference type="RefSeq" id="WP_176067904.1">
    <property type="nucleotide sequence ID" value="NZ_BJTG01000009.1"/>
</dbReference>
<keyword evidence="3" id="KW-1185">Reference proteome</keyword>
<evidence type="ECO:0000256" key="1">
    <source>
        <dbReference type="SAM" id="MobiDB-lite"/>
    </source>
</evidence>
<dbReference type="SUPFAM" id="SSF50494">
    <property type="entry name" value="Trypsin-like serine proteases"/>
    <property type="match status" value="1"/>
</dbReference>
<dbReference type="EMBL" id="BJTG01000009">
    <property type="protein sequence ID" value="GEJ58923.1"/>
    <property type="molecule type" value="Genomic_DNA"/>
</dbReference>
<gene>
    <name evidence="2" type="ORF">AMYX_36640</name>
</gene>
<dbReference type="InterPro" id="IPR001940">
    <property type="entry name" value="Peptidase_S1C"/>
</dbReference>
<feature type="region of interest" description="Disordered" evidence="1">
    <location>
        <begin position="146"/>
        <end position="179"/>
    </location>
</feature>
<dbReference type="Proteomes" id="UP000503640">
    <property type="component" value="Unassembled WGS sequence"/>
</dbReference>
<sequence length="628" mass="65199">MTASAPQLDLCHACGQQSDSDSGCTRCGANLRVDLWLDAPVPEERARFLAARGLAALGLPGGSFSELKRALASPAVPLAVALPRSAARAAIDVLGRHGIGASARPAGPRPGRAFPSAAIAAIAGGAAALVLAGALLFSSRAPRSAAPPAATPALPQADASPGDPAAGRPAAAAPIPPSAAPAGALTTQELAQRVLGSVAEVSCGGNLGTAFFVAPERAATNAHVVCDKDTPLRLRFQDGSELVGKTVVLEKRLDLAVIEVPGAGAKPLELGDSTALVPGDGIVLVGNPHGLAFTVHEGKVSFVGRNLLGHAYVQVNASVNPGNSGGPLLDGRGRAVGIVSMKVTGADGIGLALPIEYLRPFAAGLSPATPEAQARWQATLDQVQREDAAEVERYRRKYQQPAIVAVGTGEGGLHAMVLRRWPSGPSRLAVTVDVQAGGKTLCTAEGSVTGWEKVEDALEKALRDAPDQPRLVWASENHTLRDVYAGTLPLDLGRCALAEVPASAVLVVRGGDEADSPIRMPKPSDLEASVRFAAAQGRARRASEEQEEARAEADWRGAFRRLRREVGALEARREQLKEAVANSVPTSDPKDPRRQLAEVEGRLAKARDALQDLERQASSASIPRAWRE</sequence>
<dbReference type="PRINTS" id="PR00834">
    <property type="entry name" value="PROTEASES2C"/>
</dbReference>
<reference evidence="3" key="1">
    <citation type="journal article" date="2020" name="Appl. Environ. Microbiol.">
        <title>Diazotrophic Anaeromyxobacter Isolates from Soils.</title>
        <authorList>
            <person name="Masuda Y."/>
            <person name="Yamanaka H."/>
            <person name="Xu Z.X."/>
            <person name="Shiratori Y."/>
            <person name="Aono T."/>
            <person name="Amachi S."/>
            <person name="Senoo K."/>
            <person name="Itoh H."/>
        </authorList>
    </citation>
    <scope>NUCLEOTIDE SEQUENCE [LARGE SCALE GENOMIC DNA]</scope>
    <source>
        <strain evidence="3">R267</strain>
    </source>
</reference>
<dbReference type="Pfam" id="PF13365">
    <property type="entry name" value="Trypsin_2"/>
    <property type="match status" value="1"/>
</dbReference>
<dbReference type="PANTHER" id="PTHR22939">
    <property type="entry name" value="SERINE PROTEASE FAMILY S1C HTRA-RELATED"/>
    <property type="match status" value="1"/>
</dbReference>
<dbReference type="GO" id="GO:0004252">
    <property type="term" value="F:serine-type endopeptidase activity"/>
    <property type="evidence" value="ECO:0007669"/>
    <property type="project" value="InterPro"/>
</dbReference>
<protein>
    <recommendedName>
        <fullName evidence="4">Peptidase S1 and S6 chymotrypsin/Hap</fullName>
    </recommendedName>
</protein>
<dbReference type="Gene3D" id="2.40.10.120">
    <property type="match status" value="1"/>
</dbReference>
<feature type="region of interest" description="Disordered" evidence="1">
    <location>
        <begin position="576"/>
        <end position="601"/>
    </location>
</feature>
<evidence type="ECO:0000313" key="2">
    <source>
        <dbReference type="EMBL" id="GEJ58923.1"/>
    </source>
</evidence>
<evidence type="ECO:0000313" key="3">
    <source>
        <dbReference type="Proteomes" id="UP000503640"/>
    </source>
</evidence>
<proteinExistence type="predicted"/>
<evidence type="ECO:0008006" key="4">
    <source>
        <dbReference type="Google" id="ProtNLM"/>
    </source>
</evidence>
<dbReference type="InterPro" id="IPR009003">
    <property type="entry name" value="Peptidase_S1_PA"/>
</dbReference>
<dbReference type="PANTHER" id="PTHR22939:SF129">
    <property type="entry name" value="SERINE PROTEASE HTRA2, MITOCHONDRIAL"/>
    <property type="match status" value="1"/>
</dbReference>
<accession>A0A7I9VR73</accession>
<comment type="caution">
    <text evidence="2">The sequence shown here is derived from an EMBL/GenBank/DDBJ whole genome shotgun (WGS) entry which is preliminary data.</text>
</comment>
<dbReference type="AlphaFoldDB" id="A0A7I9VR73"/>
<feature type="compositionally biased region" description="Basic and acidic residues" evidence="1">
    <location>
        <begin position="588"/>
        <end position="601"/>
    </location>
</feature>
<name>A0A7I9VR73_9BACT</name>
<feature type="compositionally biased region" description="Low complexity" evidence="1">
    <location>
        <begin position="146"/>
        <end position="173"/>
    </location>
</feature>